<feature type="transmembrane region" description="Helical" evidence="8">
    <location>
        <begin position="203"/>
        <end position="224"/>
    </location>
</feature>
<reference evidence="11" key="1">
    <citation type="submission" date="2018-06" db="EMBL/GenBank/DDBJ databases">
        <authorList>
            <person name="Zhirakovskaya E."/>
        </authorList>
    </citation>
    <scope>NUCLEOTIDE SEQUENCE</scope>
</reference>
<feature type="transmembrane region" description="Helical" evidence="8">
    <location>
        <begin position="332"/>
        <end position="354"/>
    </location>
</feature>
<dbReference type="GO" id="GO:0015990">
    <property type="term" value="P:electron transport coupled proton transport"/>
    <property type="evidence" value="ECO:0007669"/>
    <property type="project" value="TreeGrafter"/>
</dbReference>
<dbReference type="InterPro" id="IPR001750">
    <property type="entry name" value="ND/Mrp_TM"/>
</dbReference>
<evidence type="ECO:0000256" key="1">
    <source>
        <dbReference type="ARBA" id="ARBA00004141"/>
    </source>
</evidence>
<dbReference type="PANTHER" id="PTHR43507">
    <property type="entry name" value="NADH-UBIQUINONE OXIDOREDUCTASE CHAIN 4"/>
    <property type="match status" value="1"/>
</dbReference>
<dbReference type="PRINTS" id="PR01437">
    <property type="entry name" value="NUOXDRDTASE4"/>
</dbReference>
<keyword evidence="4" id="KW-1278">Translocase</keyword>
<evidence type="ECO:0000256" key="7">
    <source>
        <dbReference type="ARBA" id="ARBA00023136"/>
    </source>
</evidence>
<evidence type="ECO:0000256" key="8">
    <source>
        <dbReference type="SAM" id="Phobius"/>
    </source>
</evidence>
<evidence type="ECO:0000256" key="6">
    <source>
        <dbReference type="ARBA" id="ARBA00023027"/>
    </source>
</evidence>
<feature type="domain" description="NADH:ubiquinone oxidoreductase chain 4 N-terminal" evidence="10">
    <location>
        <begin position="50"/>
        <end position="128"/>
    </location>
</feature>
<feature type="transmembrane region" description="Helical" evidence="8">
    <location>
        <begin position="452"/>
        <end position="472"/>
    </location>
</feature>
<evidence type="ECO:0000313" key="11">
    <source>
        <dbReference type="EMBL" id="VAW34536.1"/>
    </source>
</evidence>
<dbReference type="GO" id="GO:0016020">
    <property type="term" value="C:membrane"/>
    <property type="evidence" value="ECO:0007669"/>
    <property type="project" value="UniProtKB-SubCell"/>
</dbReference>
<keyword evidence="5 8" id="KW-1133">Transmembrane helix</keyword>
<dbReference type="InterPro" id="IPR010227">
    <property type="entry name" value="NADH_Q_OxRdtase_chainM/4"/>
</dbReference>
<feature type="transmembrane region" description="Helical" evidence="8">
    <location>
        <begin position="78"/>
        <end position="106"/>
    </location>
</feature>
<feature type="transmembrane region" description="Helical" evidence="8">
    <location>
        <begin position="38"/>
        <end position="58"/>
    </location>
</feature>
<comment type="similarity">
    <text evidence="2">Belongs to the complex I subunit 4 family.</text>
</comment>
<dbReference type="GO" id="GO:0003954">
    <property type="term" value="F:NADH dehydrogenase activity"/>
    <property type="evidence" value="ECO:0007669"/>
    <property type="project" value="TreeGrafter"/>
</dbReference>
<evidence type="ECO:0000259" key="10">
    <source>
        <dbReference type="Pfam" id="PF01059"/>
    </source>
</evidence>
<comment type="subcellular location">
    <subcellularLocation>
        <location evidence="1">Membrane</location>
        <topology evidence="1">Multi-pass membrane protein</topology>
    </subcellularLocation>
</comment>
<feature type="transmembrane region" description="Helical" evidence="8">
    <location>
        <begin position="171"/>
        <end position="191"/>
    </location>
</feature>
<dbReference type="InterPro" id="IPR000260">
    <property type="entry name" value="NADH4_N"/>
</dbReference>
<dbReference type="Pfam" id="PF01059">
    <property type="entry name" value="Oxidored_q5_N"/>
    <property type="match status" value="1"/>
</dbReference>
<dbReference type="PANTHER" id="PTHR43507:SF1">
    <property type="entry name" value="NADH-UBIQUINONE OXIDOREDUCTASE CHAIN 4"/>
    <property type="match status" value="1"/>
</dbReference>
<proteinExistence type="inferred from homology"/>
<keyword evidence="11" id="KW-0560">Oxidoreductase</keyword>
<evidence type="ECO:0000256" key="3">
    <source>
        <dbReference type="ARBA" id="ARBA00022692"/>
    </source>
</evidence>
<name>A0A3B0VQN7_9ZZZZ</name>
<evidence type="ECO:0000256" key="2">
    <source>
        <dbReference type="ARBA" id="ARBA00009025"/>
    </source>
</evidence>
<protein>
    <submittedName>
        <fullName evidence="11">NADH-ubiquinone oxidoreductase chain M</fullName>
        <ecNumber evidence="11">1.6.5.3</ecNumber>
    </submittedName>
</protein>
<keyword evidence="11" id="KW-0830">Ubiquinone</keyword>
<keyword evidence="3 8" id="KW-0812">Transmembrane</keyword>
<sequence length="508" mass="56896">MDSLIIKEGFPLLSFLIFFPLAGAVVLLFFNGEKFARYWTLAITLITAAFSISLITGFDTTTAKFQFAEVHNWIPQLNIHYILGVDGISILMVLLSTLIMPLCILASWRYIKTRVSQFMFSMLIMEVSMIGLFTSLDFVLFWVFWEFMLIPMYLLIAVWGGPRKDYASIKFFIYTLGGSVFLLVAIIALYMKTGTFFIPDMMWHHYSMTFQVLVFLAFFLAFAIKVPMFPFHTWLPAAHVEAPTAGSVILASVLLKMGAYGMLRFCLPITPQATFLLAPYVLGLSIAGIIYGGFTALAQHDMKKLVAYSSVGHMGFVTLGIFVLNIRSVEGAIIQMLNHGVTTGALFLCVGMIYERTHSRELRAATGIGRYMPWYVTFLAFFALSSFGFPGTNSFIGEFLILAGTFQANKFLALAAIPGAVLAAAYMLRMLQKIVWGGTDNPDQSYLKKHDLGIREIATLAPLLLFVFWIGLDPQPFLNLMHHSVVNLINQLNFLQQQAPHVASTFMR</sequence>
<feature type="transmembrane region" description="Helical" evidence="8">
    <location>
        <begin position="142"/>
        <end position="159"/>
    </location>
</feature>
<evidence type="ECO:0000259" key="9">
    <source>
        <dbReference type="Pfam" id="PF00361"/>
    </source>
</evidence>
<dbReference type="InterPro" id="IPR003918">
    <property type="entry name" value="NADH_UbQ_OxRdtase"/>
</dbReference>
<feature type="transmembrane region" description="Helical" evidence="8">
    <location>
        <begin position="245"/>
        <end position="263"/>
    </location>
</feature>
<dbReference type="EMBL" id="UOEY01000006">
    <property type="protein sequence ID" value="VAW34536.1"/>
    <property type="molecule type" value="Genomic_DNA"/>
</dbReference>
<dbReference type="EC" id="1.6.5.3" evidence="11"/>
<feature type="transmembrane region" description="Helical" evidence="8">
    <location>
        <begin position="305"/>
        <end position="326"/>
    </location>
</feature>
<feature type="domain" description="NADH:quinone oxidoreductase/Mrp antiporter transmembrane" evidence="9">
    <location>
        <begin position="135"/>
        <end position="417"/>
    </location>
</feature>
<keyword evidence="7 8" id="KW-0472">Membrane</keyword>
<dbReference type="GO" id="GO:0008137">
    <property type="term" value="F:NADH dehydrogenase (ubiquinone) activity"/>
    <property type="evidence" value="ECO:0007669"/>
    <property type="project" value="InterPro"/>
</dbReference>
<dbReference type="NCBIfam" id="TIGR01972">
    <property type="entry name" value="NDH_I_M"/>
    <property type="match status" value="1"/>
</dbReference>
<gene>
    <name evidence="11" type="ORF">MNBD_DELTA04-1300</name>
</gene>
<feature type="transmembrane region" description="Helical" evidence="8">
    <location>
        <begin position="374"/>
        <end position="391"/>
    </location>
</feature>
<feature type="transmembrane region" description="Helical" evidence="8">
    <location>
        <begin position="118"/>
        <end position="136"/>
    </location>
</feature>
<evidence type="ECO:0000256" key="4">
    <source>
        <dbReference type="ARBA" id="ARBA00022967"/>
    </source>
</evidence>
<organism evidence="11">
    <name type="scientific">hydrothermal vent metagenome</name>
    <dbReference type="NCBI Taxonomy" id="652676"/>
    <lineage>
        <taxon>unclassified sequences</taxon>
        <taxon>metagenomes</taxon>
        <taxon>ecological metagenomes</taxon>
    </lineage>
</organism>
<dbReference type="GO" id="GO:0042773">
    <property type="term" value="P:ATP synthesis coupled electron transport"/>
    <property type="evidence" value="ECO:0007669"/>
    <property type="project" value="InterPro"/>
</dbReference>
<dbReference type="AlphaFoldDB" id="A0A3B0VQN7"/>
<feature type="transmembrane region" description="Helical" evidence="8">
    <location>
        <begin position="12"/>
        <end position="31"/>
    </location>
</feature>
<evidence type="ECO:0000256" key="5">
    <source>
        <dbReference type="ARBA" id="ARBA00022989"/>
    </source>
</evidence>
<feature type="transmembrane region" description="Helical" evidence="8">
    <location>
        <begin position="275"/>
        <end position="298"/>
    </location>
</feature>
<dbReference type="GO" id="GO:0048039">
    <property type="term" value="F:ubiquinone binding"/>
    <property type="evidence" value="ECO:0007669"/>
    <property type="project" value="TreeGrafter"/>
</dbReference>
<accession>A0A3B0VQN7</accession>
<dbReference type="Pfam" id="PF00361">
    <property type="entry name" value="Proton_antipo_M"/>
    <property type="match status" value="1"/>
</dbReference>
<feature type="transmembrane region" description="Helical" evidence="8">
    <location>
        <begin position="411"/>
        <end position="431"/>
    </location>
</feature>
<keyword evidence="6" id="KW-0520">NAD</keyword>